<sequence>MHEDDYPSRKRLWEPTEKALKDDTADLRAAVLQARGQAVWGKAVTAVDDVTTVPDLGRYLPPRPRLDEVLLTEPPAIVVRAVNRFVLVLAEAALMRQVQEASTRFEADDRVRVSGYADGNADEAIEILLTDLTPGLHEVIARRRRYRLGEIPDDVSGENFVEQDPYPWTTPRRDACWESTAASWQAQFAALAADMTVADDVARAIAAPRLGSSRTSVRMTPRAILGD</sequence>
<keyword evidence="2" id="KW-1185">Reference proteome</keyword>
<gene>
    <name evidence="1" type="ORF">ATJ97_1562</name>
</gene>
<dbReference type="RefSeq" id="WP_098483233.1">
    <property type="nucleotide sequence ID" value="NZ_PDJI01000004.1"/>
</dbReference>
<accession>A0A2A9EJ12</accession>
<evidence type="ECO:0000313" key="1">
    <source>
        <dbReference type="EMBL" id="PFG39067.1"/>
    </source>
</evidence>
<name>A0A2A9EJ12_9MICO</name>
<proteinExistence type="predicted"/>
<reference evidence="1 2" key="1">
    <citation type="submission" date="2017-10" db="EMBL/GenBank/DDBJ databases">
        <title>Sequencing the genomes of 1000 actinobacteria strains.</title>
        <authorList>
            <person name="Klenk H.-P."/>
        </authorList>
    </citation>
    <scope>NUCLEOTIDE SEQUENCE [LARGE SCALE GENOMIC DNA]</scope>
    <source>
        <strain evidence="1 2">DSM 21838</strain>
    </source>
</reference>
<comment type="caution">
    <text evidence="1">The sequence shown here is derived from an EMBL/GenBank/DDBJ whole genome shotgun (WGS) entry which is preliminary data.</text>
</comment>
<organism evidence="1 2">
    <name type="scientific">Georgenia soli</name>
    <dbReference type="NCBI Taxonomy" id="638953"/>
    <lineage>
        <taxon>Bacteria</taxon>
        <taxon>Bacillati</taxon>
        <taxon>Actinomycetota</taxon>
        <taxon>Actinomycetes</taxon>
        <taxon>Micrococcales</taxon>
        <taxon>Bogoriellaceae</taxon>
        <taxon>Georgenia</taxon>
    </lineage>
</organism>
<dbReference type="Proteomes" id="UP000222106">
    <property type="component" value="Unassembled WGS sequence"/>
</dbReference>
<protein>
    <submittedName>
        <fullName evidence="1">Uncharacterized protein</fullName>
    </submittedName>
</protein>
<evidence type="ECO:0000313" key="2">
    <source>
        <dbReference type="Proteomes" id="UP000222106"/>
    </source>
</evidence>
<dbReference type="EMBL" id="PDJI01000004">
    <property type="protein sequence ID" value="PFG39067.1"/>
    <property type="molecule type" value="Genomic_DNA"/>
</dbReference>
<dbReference type="AlphaFoldDB" id="A0A2A9EJ12"/>